<evidence type="ECO:0000256" key="4">
    <source>
        <dbReference type="ARBA" id="ARBA00015486"/>
    </source>
</evidence>
<evidence type="ECO:0000256" key="7">
    <source>
        <dbReference type="ARBA" id="ARBA00022679"/>
    </source>
</evidence>
<dbReference type="Proteomes" id="UP000294830">
    <property type="component" value="Unassembled WGS sequence"/>
</dbReference>
<dbReference type="OrthoDB" id="9781491at2"/>
<keyword evidence="7 10" id="KW-0808">Transferase</keyword>
<evidence type="ECO:0000256" key="10">
    <source>
        <dbReference type="HAMAP-Rule" id="MF_00230"/>
    </source>
</evidence>
<evidence type="ECO:0000256" key="5">
    <source>
        <dbReference type="ARBA" id="ARBA00022573"/>
    </source>
</evidence>
<evidence type="ECO:0000256" key="3">
    <source>
        <dbReference type="ARBA" id="ARBA00011991"/>
    </source>
</evidence>
<organism evidence="11 12">
    <name type="scientific">Acetobacteroides hydrogenigenes</name>
    <dbReference type="NCBI Taxonomy" id="979970"/>
    <lineage>
        <taxon>Bacteria</taxon>
        <taxon>Pseudomonadati</taxon>
        <taxon>Bacteroidota</taxon>
        <taxon>Bacteroidia</taxon>
        <taxon>Bacteroidales</taxon>
        <taxon>Rikenellaceae</taxon>
        <taxon>Acetobacteroides</taxon>
    </lineage>
</organism>
<evidence type="ECO:0000256" key="9">
    <source>
        <dbReference type="ARBA" id="ARBA00047340"/>
    </source>
</evidence>
<reference evidence="11 12" key="1">
    <citation type="submission" date="2019-03" db="EMBL/GenBank/DDBJ databases">
        <title>Genomic Encyclopedia of Archaeal and Bacterial Type Strains, Phase II (KMG-II): from individual species to whole genera.</title>
        <authorList>
            <person name="Goeker M."/>
        </authorList>
    </citation>
    <scope>NUCLEOTIDE SEQUENCE [LARGE SCALE GENOMIC DNA]</scope>
    <source>
        <strain evidence="11 12">RL-C</strain>
    </source>
</reference>
<dbReference type="SUPFAM" id="SSF52733">
    <property type="entry name" value="Nicotinate mononucleotide:5,6-dimethylbenzimidazole phosphoribosyltransferase (CobT)"/>
    <property type="match status" value="1"/>
</dbReference>
<dbReference type="EC" id="2.4.2.21" evidence="3 10"/>
<evidence type="ECO:0000313" key="11">
    <source>
        <dbReference type="EMBL" id="TCN63936.1"/>
    </source>
</evidence>
<dbReference type="InterPro" id="IPR003200">
    <property type="entry name" value="Nict_dMeBzImd_PRibTrfase"/>
</dbReference>
<keyword evidence="6 10" id="KW-0328">Glycosyltransferase</keyword>
<dbReference type="UniPathway" id="UPA00061">
    <property type="reaction ID" value="UER00516"/>
</dbReference>
<dbReference type="NCBIfam" id="NF000996">
    <property type="entry name" value="PRK00105.1"/>
    <property type="match status" value="1"/>
</dbReference>
<dbReference type="GO" id="GO:0008939">
    <property type="term" value="F:nicotinate-nucleotide-dimethylbenzimidazole phosphoribosyltransferase activity"/>
    <property type="evidence" value="ECO:0007669"/>
    <property type="project" value="UniProtKB-UniRule"/>
</dbReference>
<dbReference type="InterPro" id="IPR017846">
    <property type="entry name" value="Nict_dMeBzImd_PRibTrfase_bact"/>
</dbReference>
<dbReference type="Pfam" id="PF02277">
    <property type="entry name" value="DBI_PRT"/>
    <property type="match status" value="1"/>
</dbReference>
<sequence>MKTFSIKRPDRAIAAQLQDKIDDLTKPKGSLGLLEETALRIGVIQQTLTPTLSKPYNLVFAGDHGIADEGVSATVKEVTRQMVYNFIGGGAGVSVFARQHNIGLKVIDSGVDHDFEGHPELVHKKIAFGTRNFLYEPAMTHEELHLALERGAEVVDDIHREGSNVVSFGEMGIGNTSCSSMLMTMLHNVPLEKTVGAGSGLDNKGVQHKLDILSRAKASYKGDRSAFDIIAHFSGYEMAMITGGMLRAAELGMVILVDGFNITASLMAAAALHPEVLDYCIYSHKSNEGAHKLMLDILGGTPLLQLELRLGEGTGALVAYPILESAICMINNMSSFSAAKVTRSFN</sequence>
<dbReference type="GO" id="GO:0009236">
    <property type="term" value="P:cobalamin biosynthetic process"/>
    <property type="evidence" value="ECO:0007669"/>
    <property type="project" value="UniProtKB-UniRule"/>
</dbReference>
<protein>
    <recommendedName>
        <fullName evidence="4 10">Nicotinate-nucleotide--dimethylbenzimidazole phosphoribosyltransferase</fullName>
        <shortName evidence="10">NN:DBI PRT</shortName>
        <ecNumber evidence="3 10">2.4.2.21</ecNumber>
    </recommendedName>
    <alternativeName>
        <fullName evidence="8 10">N(1)-alpha-phosphoribosyltransferase</fullName>
    </alternativeName>
</protein>
<proteinExistence type="inferred from homology"/>
<dbReference type="InterPro" id="IPR023195">
    <property type="entry name" value="Nict_dMeBzImd_PRibTrfase_N"/>
</dbReference>
<evidence type="ECO:0000313" key="12">
    <source>
        <dbReference type="Proteomes" id="UP000294830"/>
    </source>
</evidence>
<dbReference type="Gene3D" id="1.10.1610.10">
    <property type="match status" value="1"/>
</dbReference>
<evidence type="ECO:0000256" key="1">
    <source>
        <dbReference type="ARBA" id="ARBA00005049"/>
    </source>
</evidence>
<dbReference type="CDD" id="cd02439">
    <property type="entry name" value="DMB-PRT_CobT"/>
    <property type="match status" value="1"/>
</dbReference>
<comment type="similarity">
    <text evidence="2 10">Belongs to the CobT family.</text>
</comment>
<dbReference type="InterPro" id="IPR036087">
    <property type="entry name" value="Nict_dMeBzImd_PRibTrfase_sf"/>
</dbReference>
<dbReference type="Gene3D" id="3.40.50.10210">
    <property type="match status" value="1"/>
</dbReference>
<dbReference type="EMBL" id="SLWB01000014">
    <property type="protein sequence ID" value="TCN63936.1"/>
    <property type="molecule type" value="Genomic_DNA"/>
</dbReference>
<dbReference type="PANTHER" id="PTHR43463">
    <property type="entry name" value="NICOTINATE-NUCLEOTIDE--DIMETHYLBENZIMIDAZOLE PHOSPHORIBOSYLTRANSFERASE"/>
    <property type="match status" value="1"/>
</dbReference>
<gene>
    <name evidence="10" type="primary">cobT</name>
    <name evidence="11" type="ORF">CLV25_11493</name>
</gene>
<dbReference type="FunFam" id="3.40.50.10210:FF:000001">
    <property type="entry name" value="Nicotinate-nucleotide--dimethylbenzimidazole phosphoribosyltransferase"/>
    <property type="match status" value="1"/>
</dbReference>
<dbReference type="RefSeq" id="WP_131840085.1">
    <property type="nucleotide sequence ID" value="NZ_SLWB01000014.1"/>
</dbReference>
<comment type="pathway">
    <text evidence="1 10">Nucleoside biosynthesis; alpha-ribazole biosynthesis; alpha-ribazole from 5,6-dimethylbenzimidazole: step 1/2.</text>
</comment>
<keyword evidence="5 10" id="KW-0169">Cobalamin biosynthesis</keyword>
<comment type="function">
    <text evidence="10">Catalyzes the synthesis of alpha-ribazole-5'-phosphate from nicotinate mononucleotide (NAMN) and 5,6-dimethylbenzimidazole (DMB).</text>
</comment>
<dbReference type="HAMAP" id="MF_00230">
    <property type="entry name" value="CobT"/>
    <property type="match status" value="1"/>
</dbReference>
<dbReference type="PANTHER" id="PTHR43463:SF1">
    <property type="entry name" value="NICOTINATE-NUCLEOTIDE--DIMETHYLBENZIMIDAZOLE PHOSPHORIBOSYLTRANSFERASE"/>
    <property type="match status" value="1"/>
</dbReference>
<comment type="caution">
    <text evidence="11">The sequence shown here is derived from an EMBL/GenBank/DDBJ whole genome shotgun (WGS) entry which is preliminary data.</text>
</comment>
<evidence type="ECO:0000256" key="8">
    <source>
        <dbReference type="ARBA" id="ARBA00030686"/>
    </source>
</evidence>
<dbReference type="NCBIfam" id="TIGR03160">
    <property type="entry name" value="cobT_DBIPRT"/>
    <property type="match status" value="1"/>
</dbReference>
<dbReference type="AlphaFoldDB" id="A0A4R2EAE0"/>
<evidence type="ECO:0000256" key="6">
    <source>
        <dbReference type="ARBA" id="ARBA00022676"/>
    </source>
</evidence>
<keyword evidence="12" id="KW-1185">Reference proteome</keyword>
<comment type="catalytic activity">
    <reaction evidence="9 10">
        <text>5,6-dimethylbenzimidazole + nicotinate beta-D-ribonucleotide = alpha-ribazole 5'-phosphate + nicotinate + H(+)</text>
        <dbReference type="Rhea" id="RHEA:11196"/>
        <dbReference type="ChEBI" id="CHEBI:15378"/>
        <dbReference type="ChEBI" id="CHEBI:15890"/>
        <dbReference type="ChEBI" id="CHEBI:32544"/>
        <dbReference type="ChEBI" id="CHEBI:57502"/>
        <dbReference type="ChEBI" id="CHEBI:57918"/>
        <dbReference type="EC" id="2.4.2.21"/>
    </reaction>
</comment>
<name>A0A4R2EAE0_9BACT</name>
<feature type="active site" description="Proton acceptor" evidence="10">
    <location>
        <position position="312"/>
    </location>
</feature>
<evidence type="ECO:0000256" key="2">
    <source>
        <dbReference type="ARBA" id="ARBA00007110"/>
    </source>
</evidence>
<accession>A0A4R2EAE0</accession>